<dbReference type="OrthoDB" id="9782091at2"/>
<accession>M5PVQ2</accession>
<dbReference type="GO" id="GO:0016757">
    <property type="term" value="F:glycosyltransferase activity"/>
    <property type="evidence" value="ECO:0007669"/>
    <property type="project" value="TreeGrafter"/>
</dbReference>
<dbReference type="AlphaFoldDB" id="M5PVQ2"/>
<dbReference type="PANTHER" id="PTHR12526:SF600">
    <property type="entry name" value="GLYCOSYL TRANSFERASE GROUP 1"/>
    <property type="match status" value="1"/>
</dbReference>
<sequence length="405" mass="44585">MKKIVFVSPVLEHPAAGGPQLRIENTIKALSNIAELHIVSLMNKQGLGGDAAETFYRGYAHSFSYAPSITPSPVRKVLYGIARRIGVNQRQHDDAMFLRRMMDRIGADILWVGYGNVSYPLISAVRAMHPAAKIVCDTDSVWSRFILRELEVETDPLRRESIAREGTAKEKEERQSASICDVTTAVSEVDASYYRDIAPCAEQIHICSNVIDLDTYTTHHAPPAGFISPALFLGGSYYDPHSPMVRAAQWVVAEVMPHVLSRHPNTHLYLVGRGSDTHCRNLAGPNVTVTGKVETVLPYLQNSVCSLVPLQFESGTRFKILESGACRKALVSTTLGAEGIPVTHGQDILIADNAQEFAQAIVSLISNPDLARKLGEECRTLVDRNYSLTSLSREIASIIEYLTQK</sequence>
<dbReference type="RefSeq" id="WP_005984164.1">
    <property type="nucleotide sequence ID" value="NZ_AOSV01000004.1"/>
</dbReference>
<dbReference type="PANTHER" id="PTHR12526">
    <property type="entry name" value="GLYCOSYLTRANSFERASE"/>
    <property type="match status" value="1"/>
</dbReference>
<proteinExistence type="predicted"/>
<protein>
    <submittedName>
        <fullName evidence="1">Glycosyltransferase</fullName>
    </submittedName>
</protein>
<organism evidence="1 2">
    <name type="scientific">Desulfocurvibacter africanus PCS</name>
    <dbReference type="NCBI Taxonomy" id="1262666"/>
    <lineage>
        <taxon>Bacteria</taxon>
        <taxon>Pseudomonadati</taxon>
        <taxon>Thermodesulfobacteriota</taxon>
        <taxon>Desulfovibrionia</taxon>
        <taxon>Desulfovibrionales</taxon>
        <taxon>Desulfovibrionaceae</taxon>
        <taxon>Desulfocurvibacter</taxon>
    </lineage>
</organism>
<reference evidence="1 2" key="1">
    <citation type="journal article" date="2013" name="Genome Announc.">
        <title>Draft Genome Sequence for Desulfovibrio africanus Strain PCS.</title>
        <authorList>
            <person name="Brown S.D."/>
            <person name="Utturkar S.M."/>
            <person name="Arkin A.P."/>
            <person name="Deutschbauer A.M."/>
            <person name="Elias D.A."/>
            <person name="Hazen T.C."/>
            <person name="Chakraborty R."/>
        </authorList>
    </citation>
    <scope>NUCLEOTIDE SEQUENCE [LARGE SCALE GENOMIC DNA]</scope>
    <source>
        <strain evidence="1 2">PCS</strain>
    </source>
</reference>
<dbReference type="Proteomes" id="UP000011922">
    <property type="component" value="Unassembled WGS sequence"/>
</dbReference>
<evidence type="ECO:0000313" key="2">
    <source>
        <dbReference type="Proteomes" id="UP000011922"/>
    </source>
</evidence>
<dbReference type="PATRIC" id="fig|1262666.3.peg.722"/>
<dbReference type="CDD" id="cd03801">
    <property type="entry name" value="GT4_PimA-like"/>
    <property type="match status" value="1"/>
</dbReference>
<gene>
    <name evidence="1" type="ORF">PCS_00715</name>
</gene>
<comment type="caution">
    <text evidence="1">The sequence shown here is derived from an EMBL/GenBank/DDBJ whole genome shotgun (WGS) entry which is preliminary data.</text>
</comment>
<keyword evidence="1" id="KW-0808">Transferase</keyword>
<name>M5PVQ2_DESAF</name>
<dbReference type="Gene3D" id="3.40.50.2000">
    <property type="entry name" value="Glycogen Phosphorylase B"/>
    <property type="match status" value="2"/>
</dbReference>
<evidence type="ECO:0000313" key="1">
    <source>
        <dbReference type="EMBL" id="EMG38417.1"/>
    </source>
</evidence>
<dbReference type="Pfam" id="PF13692">
    <property type="entry name" value="Glyco_trans_1_4"/>
    <property type="match status" value="1"/>
</dbReference>
<dbReference type="EMBL" id="AOSV01000004">
    <property type="protein sequence ID" value="EMG38417.1"/>
    <property type="molecule type" value="Genomic_DNA"/>
</dbReference>
<dbReference type="SUPFAM" id="SSF53756">
    <property type="entry name" value="UDP-Glycosyltransferase/glycogen phosphorylase"/>
    <property type="match status" value="1"/>
</dbReference>